<dbReference type="Proteomes" id="UP001181693">
    <property type="component" value="Unassembled WGS sequence"/>
</dbReference>
<dbReference type="PANTHER" id="PTHR16134:SF148">
    <property type="entry name" value="S-PHASE KINASE-ASSOCIATED PROTEIN 2, ISOFORM A"/>
    <property type="match status" value="1"/>
</dbReference>
<dbReference type="Gene3D" id="3.80.10.10">
    <property type="entry name" value="Ribonuclease Inhibitor"/>
    <property type="match status" value="1"/>
</dbReference>
<gene>
    <name evidence="2" type="ORF">GDO54_006099</name>
</gene>
<dbReference type="PANTHER" id="PTHR16134">
    <property type="entry name" value="F-BOX/TPR REPEAT PROTEIN POF3"/>
    <property type="match status" value="1"/>
</dbReference>
<dbReference type="EMBL" id="DYDO01000002">
    <property type="protein sequence ID" value="DBA30070.1"/>
    <property type="molecule type" value="Genomic_DNA"/>
</dbReference>
<dbReference type="GO" id="GO:0031146">
    <property type="term" value="P:SCF-dependent proteasomal ubiquitin-dependent protein catabolic process"/>
    <property type="evidence" value="ECO:0007669"/>
    <property type="project" value="TreeGrafter"/>
</dbReference>
<dbReference type="SMART" id="SM00256">
    <property type="entry name" value="FBOX"/>
    <property type="match status" value="1"/>
</dbReference>
<dbReference type="InterPro" id="IPR032675">
    <property type="entry name" value="LRR_dom_sf"/>
</dbReference>
<name>A0AAV3AQD8_PYXAD</name>
<protein>
    <recommendedName>
        <fullName evidence="1">F-box domain-containing protein</fullName>
    </recommendedName>
</protein>
<dbReference type="SUPFAM" id="SSF52047">
    <property type="entry name" value="RNI-like"/>
    <property type="match status" value="1"/>
</dbReference>
<evidence type="ECO:0000259" key="1">
    <source>
        <dbReference type="PROSITE" id="PS50181"/>
    </source>
</evidence>
<dbReference type="PROSITE" id="PS50181">
    <property type="entry name" value="FBOX"/>
    <property type="match status" value="1"/>
</dbReference>
<feature type="domain" description="F-box" evidence="1">
    <location>
        <begin position="26"/>
        <end position="72"/>
    </location>
</feature>
<dbReference type="CDD" id="cd22123">
    <property type="entry name" value="F-box_FBXL12"/>
    <property type="match status" value="1"/>
</dbReference>
<dbReference type="Pfam" id="PF12937">
    <property type="entry name" value="F-box-like"/>
    <property type="match status" value="1"/>
</dbReference>
<evidence type="ECO:0000313" key="2">
    <source>
        <dbReference type="EMBL" id="DBA30070.1"/>
    </source>
</evidence>
<comment type="caution">
    <text evidence="2">The sequence shown here is derived from an EMBL/GenBank/DDBJ whole genome shotgun (WGS) entry which is preliminary data.</text>
</comment>
<keyword evidence="3" id="KW-1185">Reference proteome</keyword>
<sequence>MKMSAVAYGGESSGIPSMANSGISVTPTLSWLPDSVLLEVLSFLSVRDLIRSCRVCKRWKRLVLDKSLWRHVDLTPYKLNSKILWNLVRRWLGTGLHTLKIKGLLLSIKKQEFLTPAVLQVLDKRYPSLENLHLEETNLRSLSYDCLPSTLKMLELSQCEIPKSWITSPNKSKTLPKLETFILNNVSSFTNHHLEAICSQSALKTLHLCGTYRVTDIGIQKAVSHLKGLAHLKLNGCDITDITLHLIGCHLKHLRTLALTNFCSLTDDGLSCLSGVRTLEKLWLEYCFCLSSNCIITVCINLPALNYLNLNGIFFEGQGIDEIRKSLPHCTVTNSFPHVNSIPKY</sequence>
<accession>A0AAV3AQD8</accession>
<organism evidence="2 3">
    <name type="scientific">Pyxicephalus adspersus</name>
    <name type="common">African bullfrog</name>
    <dbReference type="NCBI Taxonomy" id="30357"/>
    <lineage>
        <taxon>Eukaryota</taxon>
        <taxon>Metazoa</taxon>
        <taxon>Chordata</taxon>
        <taxon>Craniata</taxon>
        <taxon>Vertebrata</taxon>
        <taxon>Euteleostomi</taxon>
        <taxon>Amphibia</taxon>
        <taxon>Batrachia</taxon>
        <taxon>Anura</taxon>
        <taxon>Neobatrachia</taxon>
        <taxon>Ranoidea</taxon>
        <taxon>Pyxicephalidae</taxon>
        <taxon>Pyxicephalinae</taxon>
        <taxon>Pyxicephalus</taxon>
    </lineage>
</organism>
<proteinExistence type="predicted"/>
<reference evidence="2" key="1">
    <citation type="thesis" date="2020" institute="ProQuest LLC" country="789 East Eisenhower Parkway, Ann Arbor, MI, USA">
        <title>Comparative Genomics and Chromosome Evolution.</title>
        <authorList>
            <person name="Mudd A.B."/>
        </authorList>
    </citation>
    <scope>NUCLEOTIDE SEQUENCE</scope>
    <source>
        <strain evidence="2">1538</strain>
        <tissue evidence="2">Blood</tissue>
    </source>
</reference>
<dbReference type="GO" id="GO:0019005">
    <property type="term" value="C:SCF ubiquitin ligase complex"/>
    <property type="evidence" value="ECO:0007669"/>
    <property type="project" value="TreeGrafter"/>
</dbReference>
<dbReference type="InterPro" id="IPR001810">
    <property type="entry name" value="F-box_dom"/>
</dbReference>
<evidence type="ECO:0000313" key="3">
    <source>
        <dbReference type="Proteomes" id="UP001181693"/>
    </source>
</evidence>
<dbReference type="AlphaFoldDB" id="A0AAV3AQD8"/>